<evidence type="ECO:0000313" key="2">
    <source>
        <dbReference type="EMBL" id="MBN8660773.1"/>
    </source>
</evidence>
<dbReference type="Gene3D" id="3.40.30.10">
    <property type="entry name" value="Glutaredoxin"/>
    <property type="match status" value="1"/>
</dbReference>
<proteinExistence type="predicted"/>
<dbReference type="InterPro" id="IPR036249">
    <property type="entry name" value="Thioredoxin-like_sf"/>
</dbReference>
<dbReference type="NCBIfam" id="TIGR02174">
    <property type="entry name" value="CXXU_selWTH"/>
    <property type="match status" value="1"/>
</dbReference>
<evidence type="ECO:0000256" key="1">
    <source>
        <dbReference type="ARBA" id="ARBA00023284"/>
    </source>
</evidence>
<keyword evidence="1" id="KW-0676">Redox-active center</keyword>
<organism evidence="2 3">
    <name type="scientific">Candidatus Obscuribacter phosphatis</name>
    <dbReference type="NCBI Taxonomy" id="1906157"/>
    <lineage>
        <taxon>Bacteria</taxon>
        <taxon>Bacillati</taxon>
        <taxon>Candidatus Melainabacteria</taxon>
        <taxon>Candidatus Obscuribacterales</taxon>
        <taxon>Candidatus Obscuribacteraceae</taxon>
        <taxon>Candidatus Obscuribacter</taxon>
    </lineage>
</organism>
<dbReference type="AlphaFoldDB" id="A0A8J7PG29"/>
<evidence type="ECO:0000313" key="3">
    <source>
        <dbReference type="Proteomes" id="UP000664277"/>
    </source>
</evidence>
<name>A0A8J7PG29_9BACT</name>
<protein>
    <submittedName>
        <fullName evidence="2">Rdx family protein</fullName>
    </submittedName>
</protein>
<dbReference type="EMBL" id="JAFLCK010000013">
    <property type="protein sequence ID" value="MBN8660773.1"/>
    <property type="molecule type" value="Genomic_DNA"/>
</dbReference>
<accession>A0A8J7PG29</accession>
<dbReference type="InterPro" id="IPR011893">
    <property type="entry name" value="Selenoprotein_Rdx-typ"/>
</dbReference>
<dbReference type="Proteomes" id="UP000664277">
    <property type="component" value="Unassembled WGS sequence"/>
</dbReference>
<comment type="caution">
    <text evidence="2">The sequence shown here is derived from an EMBL/GenBank/DDBJ whole genome shotgun (WGS) entry which is preliminary data.</text>
</comment>
<gene>
    <name evidence="2" type="ORF">J0M35_10440</name>
</gene>
<sequence length="118" mass="13066">MNSPKPKLSALSITYCGGCGYEPRAEALAFAIGREFGIRVELHKTVGGLFEIDAGQERIFSKMMLGRFPHDGEIIDILKARYSAVNSKSADEIIREQLLNMADRQKREGDSGQCQQTS</sequence>
<dbReference type="Pfam" id="PF10262">
    <property type="entry name" value="Rdx"/>
    <property type="match status" value="1"/>
</dbReference>
<reference evidence="2" key="1">
    <citation type="submission" date="2021-02" db="EMBL/GenBank/DDBJ databases">
        <title>Genome-Resolved Metagenomics of a Microbial Community Performing Photosynthetic Biological Nutrient Removal.</title>
        <authorList>
            <person name="Mcdaniel E.A."/>
        </authorList>
    </citation>
    <scope>NUCLEOTIDE SEQUENCE</scope>
    <source>
        <strain evidence="2">UWPOB_OBS1</strain>
    </source>
</reference>
<dbReference type="SUPFAM" id="SSF52833">
    <property type="entry name" value="Thioredoxin-like"/>
    <property type="match status" value="1"/>
</dbReference>